<keyword evidence="1" id="KW-0472">Membrane</keyword>
<organism evidence="2 3">
    <name type="scientific">Parasponia andersonii</name>
    <name type="common">Sponia andersonii</name>
    <dbReference type="NCBI Taxonomy" id="3476"/>
    <lineage>
        <taxon>Eukaryota</taxon>
        <taxon>Viridiplantae</taxon>
        <taxon>Streptophyta</taxon>
        <taxon>Embryophyta</taxon>
        <taxon>Tracheophyta</taxon>
        <taxon>Spermatophyta</taxon>
        <taxon>Magnoliopsida</taxon>
        <taxon>eudicotyledons</taxon>
        <taxon>Gunneridae</taxon>
        <taxon>Pentapetalae</taxon>
        <taxon>rosids</taxon>
        <taxon>fabids</taxon>
        <taxon>Rosales</taxon>
        <taxon>Cannabaceae</taxon>
        <taxon>Parasponia</taxon>
    </lineage>
</organism>
<evidence type="ECO:0000313" key="2">
    <source>
        <dbReference type="EMBL" id="PON42903.1"/>
    </source>
</evidence>
<sequence length="120" mass="14012">MGHGIHRWWQRNATMEPKIMMVRRLAKMRAHNTKGESLKEGISMALVYFPPAFLQWTYLSSLWQSFYRDPVALESINLAAVDFMKLSDVCIYIYIYMRVCEYIFLSLLSCFGVSASLDIK</sequence>
<keyword evidence="1" id="KW-0812">Transmembrane</keyword>
<keyword evidence="1" id="KW-1133">Transmembrane helix</keyword>
<evidence type="ECO:0000256" key="1">
    <source>
        <dbReference type="SAM" id="Phobius"/>
    </source>
</evidence>
<dbReference type="EMBL" id="JXTB01000380">
    <property type="protein sequence ID" value="PON42903.1"/>
    <property type="molecule type" value="Genomic_DNA"/>
</dbReference>
<name>A0A2P5B290_PARAD</name>
<keyword evidence="3" id="KW-1185">Reference proteome</keyword>
<evidence type="ECO:0000313" key="3">
    <source>
        <dbReference type="Proteomes" id="UP000237105"/>
    </source>
</evidence>
<comment type="caution">
    <text evidence="2">The sequence shown here is derived from an EMBL/GenBank/DDBJ whole genome shotgun (WGS) entry which is preliminary data.</text>
</comment>
<accession>A0A2P5B290</accession>
<reference evidence="3" key="1">
    <citation type="submission" date="2016-06" db="EMBL/GenBank/DDBJ databases">
        <title>Parallel loss of symbiosis genes in relatives of nitrogen-fixing non-legume Parasponia.</title>
        <authorList>
            <person name="Van Velzen R."/>
            <person name="Holmer R."/>
            <person name="Bu F."/>
            <person name="Rutten L."/>
            <person name="Van Zeijl A."/>
            <person name="Liu W."/>
            <person name="Santuari L."/>
            <person name="Cao Q."/>
            <person name="Sharma T."/>
            <person name="Shen D."/>
            <person name="Roswanjaya Y."/>
            <person name="Wardhani T."/>
            <person name="Kalhor M.S."/>
            <person name="Jansen J."/>
            <person name="Van den Hoogen J."/>
            <person name="Gungor B."/>
            <person name="Hartog M."/>
            <person name="Hontelez J."/>
            <person name="Verver J."/>
            <person name="Yang W.-C."/>
            <person name="Schijlen E."/>
            <person name="Repin R."/>
            <person name="Schilthuizen M."/>
            <person name="Schranz E."/>
            <person name="Heidstra R."/>
            <person name="Miyata K."/>
            <person name="Fedorova E."/>
            <person name="Kohlen W."/>
            <person name="Bisseling T."/>
            <person name="Smit S."/>
            <person name="Geurts R."/>
        </authorList>
    </citation>
    <scope>NUCLEOTIDE SEQUENCE [LARGE SCALE GENOMIC DNA]</scope>
    <source>
        <strain evidence="3">cv. WU1-14</strain>
    </source>
</reference>
<feature type="transmembrane region" description="Helical" evidence="1">
    <location>
        <begin position="91"/>
        <end position="117"/>
    </location>
</feature>
<proteinExistence type="predicted"/>
<dbReference type="Proteomes" id="UP000237105">
    <property type="component" value="Unassembled WGS sequence"/>
</dbReference>
<protein>
    <submittedName>
        <fullName evidence="2">Uncharacterized protein</fullName>
    </submittedName>
</protein>
<dbReference type="AlphaFoldDB" id="A0A2P5B290"/>
<gene>
    <name evidence="2" type="ORF">PanWU01x14_277990</name>
</gene>